<dbReference type="Proteomes" id="UP001248581">
    <property type="component" value="Chromosome"/>
</dbReference>
<accession>A0ABY9TN85</accession>
<protein>
    <submittedName>
        <fullName evidence="1">Tryptophan 7-halogenase</fullName>
    </submittedName>
</protein>
<dbReference type="RefSeq" id="WP_348388920.1">
    <property type="nucleotide sequence ID" value="NZ_CP134146.1"/>
</dbReference>
<evidence type="ECO:0000313" key="1">
    <source>
        <dbReference type="EMBL" id="WNC69778.1"/>
    </source>
</evidence>
<dbReference type="PANTHER" id="PTHR43747">
    <property type="entry name" value="FAD-BINDING PROTEIN"/>
    <property type="match status" value="1"/>
</dbReference>
<dbReference type="InterPro" id="IPR036188">
    <property type="entry name" value="FAD/NAD-bd_sf"/>
</dbReference>
<dbReference type="Pfam" id="PF04820">
    <property type="entry name" value="Trp_halogenase"/>
    <property type="match status" value="1"/>
</dbReference>
<dbReference type="PANTHER" id="PTHR43747:SF4">
    <property type="entry name" value="FLAVIN-DEPENDENT TRYPTOPHAN HALOGENASE"/>
    <property type="match status" value="1"/>
</dbReference>
<proteinExistence type="predicted"/>
<dbReference type="InterPro" id="IPR033856">
    <property type="entry name" value="Trp_halogen"/>
</dbReference>
<dbReference type="EMBL" id="CP134146">
    <property type="protein sequence ID" value="WNC69778.1"/>
    <property type="molecule type" value="Genomic_DNA"/>
</dbReference>
<reference evidence="2" key="1">
    <citation type="submission" date="2023-09" db="EMBL/GenBank/DDBJ databases">
        <authorList>
            <person name="Li S."/>
            <person name="Li X."/>
            <person name="Zhang C."/>
            <person name="Zhao Z."/>
        </authorList>
    </citation>
    <scope>NUCLEOTIDE SEQUENCE [LARGE SCALE GENOMIC DNA]</scope>
    <source>
        <strain evidence="2">SQ345</strain>
    </source>
</reference>
<name>A0ABY9TN85_9GAMM</name>
<dbReference type="SUPFAM" id="SSF51905">
    <property type="entry name" value="FAD/NAD(P)-binding domain"/>
    <property type="match status" value="1"/>
</dbReference>
<dbReference type="InterPro" id="IPR050816">
    <property type="entry name" value="Flavin-dep_Halogenase_NPB"/>
</dbReference>
<evidence type="ECO:0000313" key="2">
    <source>
        <dbReference type="Proteomes" id="UP001248581"/>
    </source>
</evidence>
<dbReference type="Gene3D" id="3.50.50.60">
    <property type="entry name" value="FAD/NAD(P)-binding domain"/>
    <property type="match status" value="1"/>
</dbReference>
<organism evidence="1 2">
    <name type="scientific">Thalassotalea nanhaiensis</name>
    <dbReference type="NCBI Taxonomy" id="3065648"/>
    <lineage>
        <taxon>Bacteria</taxon>
        <taxon>Pseudomonadati</taxon>
        <taxon>Pseudomonadota</taxon>
        <taxon>Gammaproteobacteria</taxon>
        <taxon>Alteromonadales</taxon>
        <taxon>Colwelliaceae</taxon>
        <taxon>Thalassotalea</taxon>
    </lineage>
</organism>
<dbReference type="PIRSF" id="PIRSF011396">
    <property type="entry name" value="Trp_halogenase"/>
    <property type="match status" value="1"/>
</dbReference>
<keyword evidence="2" id="KW-1185">Reference proteome</keyword>
<sequence length="518" mass="58748">MNEKNVKSITIVGGGSSGWMSALYLNKLYNHNQKNIDITVIESKDIGILGVGEATVHSIRFFFAAMGLDEQELLHETNATLKTGIMFRNWMQPKNGSTHEYFHPFEHQALGNILDISTAWILSSRHLFERYDQGVSLSSHLMAKNLSPKMPSSKPYQGIVPYGYHIDATLMARFLRKKAEAAGVIHVEAMVNNVNVKDGNIDSIDTDQGQFSADMFIDCTGFKGLLIEALKADNWQSFEQELPCNKAVAMQVAYKDEQVPRSYTTATALTNGWAWEIDLSSRRGTGYVYDGNRLTKEQAETELKQHVGKDAEVLKTLHLNMKIGCRKEFWVGNCIAIGLSGGFIEPLESTGLHLINVSVKLLATHISSNQISQVSRDSYNRLMNGIYDDLKRFIVLHYCLTDRDDSEFWQQAQKSVDYCPELKQQIELWRHKTCEFMDLAGGYATTFTDENYRFILYGMDHFPTLHMPYDEDSCQQIFNRFTFMANKAQAVTLSHQEWIKQRSMKDLSTDNVSISIGS</sequence>
<dbReference type="InterPro" id="IPR006905">
    <property type="entry name" value="Flavin_halogenase"/>
</dbReference>
<gene>
    <name evidence="1" type="ORF">RI845_06465</name>
</gene>